<organism evidence="2">
    <name type="scientific">Dichomitus squalens</name>
    <dbReference type="NCBI Taxonomy" id="114155"/>
    <lineage>
        <taxon>Eukaryota</taxon>
        <taxon>Fungi</taxon>
        <taxon>Dikarya</taxon>
        <taxon>Basidiomycota</taxon>
        <taxon>Agaricomycotina</taxon>
        <taxon>Agaricomycetes</taxon>
        <taxon>Polyporales</taxon>
        <taxon>Polyporaceae</taxon>
        <taxon>Dichomitus</taxon>
    </lineage>
</organism>
<evidence type="ECO:0000256" key="1">
    <source>
        <dbReference type="SAM" id="MobiDB-lite"/>
    </source>
</evidence>
<name>A0A4Q9N177_9APHY</name>
<dbReference type="EMBL" id="ML143389">
    <property type="protein sequence ID" value="TBU34224.1"/>
    <property type="molecule type" value="Genomic_DNA"/>
</dbReference>
<reference evidence="2" key="1">
    <citation type="submission" date="2019-01" db="EMBL/GenBank/DDBJ databases">
        <title>Draft genome sequences of three monokaryotic isolates of the white-rot basidiomycete fungus Dichomitus squalens.</title>
        <authorList>
            <consortium name="DOE Joint Genome Institute"/>
            <person name="Lopez S.C."/>
            <person name="Andreopoulos B."/>
            <person name="Pangilinan J."/>
            <person name="Lipzen A."/>
            <person name="Riley R."/>
            <person name="Ahrendt S."/>
            <person name="Ng V."/>
            <person name="Barry K."/>
            <person name="Daum C."/>
            <person name="Grigoriev I.V."/>
            <person name="Hilden K.S."/>
            <person name="Makela M.R."/>
            <person name="de Vries R.P."/>
        </authorList>
    </citation>
    <scope>NUCLEOTIDE SEQUENCE [LARGE SCALE GENOMIC DNA]</scope>
    <source>
        <strain evidence="2">OM18370.1</strain>
    </source>
</reference>
<sequence length="249" mass="27362">MKIWPWARYEAYDVLPQAGHLSPASEPLPEATVSLRLIPQWSFRHIYPASQPKPQDGGGQSITWNVSASPDGWLVEKGSNLELSYLFWEASAQREVNATANSATDRERTRAVPSTLTPLTPRSLPARPPPCSSPSRISSRTQCAQEARIANDCTERLHHVLAACPVEAAVRRAALPPAKRVSYAQAAELEVVLALDIVTRAMMLFLGVAAAEGDRWAAARERVGEVNWAKLVVMDAETSLDADRFRVLE</sequence>
<protein>
    <submittedName>
        <fullName evidence="2">Uncharacterized protein</fullName>
    </submittedName>
</protein>
<feature type="region of interest" description="Disordered" evidence="1">
    <location>
        <begin position="99"/>
        <end position="137"/>
    </location>
</feature>
<dbReference type="AlphaFoldDB" id="A0A4Q9N177"/>
<evidence type="ECO:0000313" key="2">
    <source>
        <dbReference type="EMBL" id="TBU34224.1"/>
    </source>
</evidence>
<feature type="compositionally biased region" description="Low complexity" evidence="1">
    <location>
        <begin position="113"/>
        <end position="125"/>
    </location>
</feature>
<dbReference type="Proteomes" id="UP000292957">
    <property type="component" value="Unassembled WGS sequence"/>
</dbReference>
<accession>A0A4Q9N177</accession>
<gene>
    <name evidence="2" type="ORF">BD311DRAFT_347345</name>
</gene>
<dbReference type="OrthoDB" id="428577at2759"/>
<proteinExistence type="predicted"/>